<name>A0A5A7QD25_STRAF</name>
<comment type="caution">
    <text evidence="1">The sequence shown here is derived from an EMBL/GenBank/DDBJ whole genome shotgun (WGS) entry which is preliminary data.</text>
</comment>
<dbReference type="Proteomes" id="UP000325081">
    <property type="component" value="Unassembled WGS sequence"/>
</dbReference>
<evidence type="ECO:0000313" key="1">
    <source>
        <dbReference type="EMBL" id="GER43169.1"/>
    </source>
</evidence>
<dbReference type="AlphaFoldDB" id="A0A5A7QD25"/>
<gene>
    <name evidence="1" type="ORF">STAS_20011</name>
</gene>
<protein>
    <submittedName>
        <fullName evidence="1">Small and basic intrinsic protein 2</fullName>
    </submittedName>
</protein>
<dbReference type="EMBL" id="BKCP01006515">
    <property type="protein sequence ID" value="GER43169.1"/>
    <property type="molecule type" value="Genomic_DNA"/>
</dbReference>
<keyword evidence="2" id="KW-1185">Reference proteome</keyword>
<accession>A0A5A7QD25</accession>
<organism evidence="1 2">
    <name type="scientific">Striga asiatica</name>
    <name type="common">Asiatic witchweed</name>
    <name type="synonym">Buchnera asiatica</name>
    <dbReference type="NCBI Taxonomy" id="4170"/>
    <lineage>
        <taxon>Eukaryota</taxon>
        <taxon>Viridiplantae</taxon>
        <taxon>Streptophyta</taxon>
        <taxon>Embryophyta</taxon>
        <taxon>Tracheophyta</taxon>
        <taxon>Spermatophyta</taxon>
        <taxon>Magnoliopsida</taxon>
        <taxon>eudicotyledons</taxon>
        <taxon>Gunneridae</taxon>
        <taxon>Pentapetalae</taxon>
        <taxon>asterids</taxon>
        <taxon>lamiids</taxon>
        <taxon>Lamiales</taxon>
        <taxon>Orobanchaceae</taxon>
        <taxon>Buchnereae</taxon>
        <taxon>Striga</taxon>
    </lineage>
</organism>
<reference evidence="2" key="1">
    <citation type="journal article" date="2019" name="Curr. Biol.">
        <title>Genome Sequence of Striga asiatica Provides Insight into the Evolution of Plant Parasitism.</title>
        <authorList>
            <person name="Yoshida S."/>
            <person name="Kim S."/>
            <person name="Wafula E.K."/>
            <person name="Tanskanen J."/>
            <person name="Kim Y.M."/>
            <person name="Honaas L."/>
            <person name="Yang Z."/>
            <person name="Spallek T."/>
            <person name="Conn C.E."/>
            <person name="Ichihashi Y."/>
            <person name="Cheong K."/>
            <person name="Cui S."/>
            <person name="Der J.P."/>
            <person name="Gundlach H."/>
            <person name="Jiao Y."/>
            <person name="Hori C."/>
            <person name="Ishida J.K."/>
            <person name="Kasahara H."/>
            <person name="Kiba T."/>
            <person name="Kim M.S."/>
            <person name="Koo N."/>
            <person name="Laohavisit A."/>
            <person name="Lee Y.H."/>
            <person name="Lumba S."/>
            <person name="McCourt P."/>
            <person name="Mortimer J.C."/>
            <person name="Mutuku J.M."/>
            <person name="Nomura T."/>
            <person name="Sasaki-Sekimoto Y."/>
            <person name="Seto Y."/>
            <person name="Wang Y."/>
            <person name="Wakatake T."/>
            <person name="Sakakibara H."/>
            <person name="Demura T."/>
            <person name="Yamaguchi S."/>
            <person name="Yoneyama K."/>
            <person name="Manabe R.I."/>
            <person name="Nelson D.C."/>
            <person name="Schulman A.H."/>
            <person name="Timko M.P."/>
            <person name="dePamphilis C.W."/>
            <person name="Choi D."/>
            <person name="Shirasu K."/>
        </authorList>
    </citation>
    <scope>NUCLEOTIDE SEQUENCE [LARGE SCALE GENOMIC DNA]</scope>
    <source>
        <strain evidence="2">cv. UVA1</strain>
    </source>
</reference>
<evidence type="ECO:0000313" key="2">
    <source>
        <dbReference type="Proteomes" id="UP000325081"/>
    </source>
</evidence>
<proteinExistence type="predicted"/>
<sequence length="266" mass="28196">MGGKQAKAKAKRSHVASTLGTTCTQSTRNSSIVSYISSIVSYISSIFADIQASTGGGMFRSRFSPFLTSDPSTWFSSTTDEVSDSLHRTPPWGKNPKLAAAVRCCAIASNRKIGRHPGTELGPRSAAAPRRRVRSSSTRLPRWVRSPLDDSTVLLWLGLYAAAEGRGEVGLGLGAAEPTCGGVVRTRRLLGGVEGAEPYAALLPRVADLGGVAPPRPLPYAAVADLLDAAVLSAVGGLLLHHYPTHSFPKVEFRLRNLGKKIVPIN</sequence>